<dbReference type="InterPro" id="IPR021783">
    <property type="entry name" value="DUF3348"/>
</dbReference>
<proteinExistence type="predicted"/>
<evidence type="ECO:0000313" key="2">
    <source>
        <dbReference type="Proteomes" id="UP000074119"/>
    </source>
</evidence>
<organism evidence="1 2">
    <name type="scientific">Zhongshania aliphaticivorans</name>
    <dbReference type="NCBI Taxonomy" id="1470434"/>
    <lineage>
        <taxon>Bacteria</taxon>
        <taxon>Pseudomonadati</taxon>
        <taxon>Pseudomonadota</taxon>
        <taxon>Gammaproteobacteria</taxon>
        <taxon>Cellvibrionales</taxon>
        <taxon>Spongiibacteraceae</taxon>
        <taxon>Zhongshania</taxon>
    </lineage>
</organism>
<accession>A0A127M8T3</accession>
<protein>
    <recommendedName>
        <fullName evidence="3">DUF3348 domain-containing protein</fullName>
    </recommendedName>
</protein>
<dbReference type="AlphaFoldDB" id="A0A127M8T3"/>
<dbReference type="KEGG" id="zal:AZF00_15715"/>
<dbReference type="EMBL" id="CP014544">
    <property type="protein sequence ID" value="AMO69654.1"/>
    <property type="molecule type" value="Genomic_DNA"/>
</dbReference>
<evidence type="ECO:0000313" key="1">
    <source>
        <dbReference type="EMBL" id="AMO69654.1"/>
    </source>
</evidence>
<dbReference type="Pfam" id="PF11828">
    <property type="entry name" value="DUF3348"/>
    <property type="match status" value="1"/>
</dbReference>
<dbReference type="Proteomes" id="UP000074119">
    <property type="component" value="Chromosome"/>
</dbReference>
<name>A0A127M8T3_9GAMM</name>
<gene>
    <name evidence="1" type="ORF">AZF00_15715</name>
</gene>
<reference evidence="1 2" key="1">
    <citation type="submission" date="2015-12" db="EMBL/GenBank/DDBJ databases">
        <authorList>
            <person name="Shamseldin A."/>
            <person name="Moawad H."/>
            <person name="Abd El-Rahim W.M."/>
            <person name="Sadowsky M.J."/>
        </authorList>
    </citation>
    <scope>NUCLEOTIDE SEQUENCE [LARGE SCALE GENOMIC DNA]</scope>
    <source>
        <strain evidence="1 2">SM2</strain>
    </source>
</reference>
<dbReference type="RefSeq" id="WP_008251980.1">
    <property type="nucleotide sequence ID" value="NZ_CP014544.1"/>
</dbReference>
<dbReference type="STRING" id="1470434.AZF00_15715"/>
<evidence type="ECO:0008006" key="3">
    <source>
        <dbReference type="Google" id="ProtNLM"/>
    </source>
</evidence>
<sequence length="270" mass="30112">MNSVSVKGSRLQAVLSELALGNAELSHKNFAEKLGQLIDLSGSIALAESLRGLQKLEFTPATSDVSALKSSFLTSRAEMLAFILNSFITELHEGQDSSAPFILPRANAETLADPEAGFQAYQRFYNLHQSQLDHRVLVLRRQLQEALAGQSPQLAQLAELDRSLADKLGDYTRKVFVSIPRLLAQRFYYLNRQYRAVQEAQRSAAGDTGLKLELEPELMSDSPALWMQKGAWLDNFFTEMQGLLLAELELRLMPVMGLLEALEVEVETQK</sequence>